<name>A0A7Y8KXP0_9BURK</name>
<dbReference type="GO" id="GO:0016020">
    <property type="term" value="C:membrane"/>
    <property type="evidence" value="ECO:0007669"/>
    <property type="project" value="UniProtKB-UniRule"/>
</dbReference>
<feature type="domain" description="OmpA-like" evidence="3">
    <location>
        <begin position="78"/>
        <end position="185"/>
    </location>
</feature>
<protein>
    <submittedName>
        <fullName evidence="4">OmpA family protein</fullName>
    </submittedName>
</protein>
<dbReference type="AlphaFoldDB" id="A0A7Y8KXP0"/>
<dbReference type="Pfam" id="PF00691">
    <property type="entry name" value="OmpA"/>
    <property type="match status" value="1"/>
</dbReference>
<evidence type="ECO:0000259" key="3">
    <source>
        <dbReference type="PROSITE" id="PS51123"/>
    </source>
</evidence>
<keyword evidence="1 2" id="KW-0472">Membrane</keyword>
<comment type="caution">
    <text evidence="4">The sequence shown here is derived from an EMBL/GenBank/DDBJ whole genome shotgun (WGS) entry which is preliminary data.</text>
</comment>
<dbReference type="Proteomes" id="UP000545507">
    <property type="component" value="Unassembled WGS sequence"/>
</dbReference>
<sequence>MSSQDDDQEGRVVAAVLIAAVLLAVGLSVGFGIQKARGTGSAAATAVVAAPVADAPAAADAPVSAAPAAVVPMVADDASVVIENGVVTFYFASGKADLASGALDALGDAIAAAKGGKRLVLSGFHDATGNPAQNAELAKKRALSVRDALVGAGVAAASLELKKPEEATGTGNDAEARRVEVMIVD</sequence>
<organism evidence="4 5">
    <name type="scientific">Hydrogenophaga aromaticivorans</name>
    <dbReference type="NCBI Taxonomy" id="2610898"/>
    <lineage>
        <taxon>Bacteria</taxon>
        <taxon>Pseudomonadati</taxon>
        <taxon>Pseudomonadota</taxon>
        <taxon>Betaproteobacteria</taxon>
        <taxon>Burkholderiales</taxon>
        <taxon>Comamonadaceae</taxon>
        <taxon>Hydrogenophaga</taxon>
    </lineage>
</organism>
<keyword evidence="5" id="KW-1185">Reference proteome</keyword>
<keyword evidence="2" id="KW-1133">Transmembrane helix</keyword>
<dbReference type="Gene3D" id="3.30.1330.60">
    <property type="entry name" value="OmpA-like domain"/>
    <property type="match status" value="1"/>
</dbReference>
<evidence type="ECO:0000313" key="4">
    <source>
        <dbReference type="EMBL" id="NWF45777.1"/>
    </source>
</evidence>
<reference evidence="4 5" key="1">
    <citation type="submission" date="2019-09" db="EMBL/GenBank/DDBJ databases">
        <title>Hydrogenophaga aromatica sp. nov., isolated from a para-xylene-degrading enrichment culture.</title>
        <authorList>
            <person name="Tancsics A."/>
            <person name="Banerjee S."/>
        </authorList>
    </citation>
    <scope>NUCLEOTIDE SEQUENCE [LARGE SCALE GENOMIC DNA]</scope>
    <source>
        <strain evidence="4 5">D2P1</strain>
    </source>
</reference>
<evidence type="ECO:0000256" key="2">
    <source>
        <dbReference type="SAM" id="Phobius"/>
    </source>
</evidence>
<keyword evidence="2" id="KW-0812">Transmembrane</keyword>
<dbReference type="SUPFAM" id="SSF103088">
    <property type="entry name" value="OmpA-like"/>
    <property type="match status" value="1"/>
</dbReference>
<dbReference type="RefSeq" id="WP_177135660.1">
    <property type="nucleotide sequence ID" value="NZ_VYGV01000007.1"/>
</dbReference>
<dbReference type="EMBL" id="VYGV01000007">
    <property type="protein sequence ID" value="NWF45777.1"/>
    <property type="molecule type" value="Genomic_DNA"/>
</dbReference>
<accession>A0A7Y8KXP0</accession>
<dbReference type="InterPro" id="IPR006665">
    <property type="entry name" value="OmpA-like"/>
</dbReference>
<gene>
    <name evidence="4" type="ORF">F3K02_11020</name>
</gene>
<proteinExistence type="predicted"/>
<feature type="transmembrane region" description="Helical" evidence="2">
    <location>
        <begin position="12"/>
        <end position="33"/>
    </location>
</feature>
<evidence type="ECO:0000256" key="1">
    <source>
        <dbReference type="PROSITE-ProRule" id="PRU00473"/>
    </source>
</evidence>
<evidence type="ECO:0000313" key="5">
    <source>
        <dbReference type="Proteomes" id="UP000545507"/>
    </source>
</evidence>
<dbReference type="PROSITE" id="PS51123">
    <property type="entry name" value="OMPA_2"/>
    <property type="match status" value="1"/>
</dbReference>
<dbReference type="InterPro" id="IPR036737">
    <property type="entry name" value="OmpA-like_sf"/>
</dbReference>